<reference evidence="2" key="1">
    <citation type="submission" date="2019-07" db="EMBL/GenBank/DDBJ databases">
        <authorList>
            <person name="Dittberner H."/>
        </authorList>
    </citation>
    <scope>NUCLEOTIDE SEQUENCE [LARGE SCALE GENOMIC DNA]</scope>
</reference>
<accession>A0A565AY18</accession>
<feature type="region of interest" description="Disordered" evidence="1">
    <location>
        <begin position="1"/>
        <end position="38"/>
    </location>
</feature>
<dbReference type="AlphaFoldDB" id="A0A565AY18"/>
<evidence type="ECO:0000256" key="1">
    <source>
        <dbReference type="SAM" id="MobiDB-lite"/>
    </source>
</evidence>
<comment type="caution">
    <text evidence="2">The sequence shown here is derived from an EMBL/GenBank/DDBJ whole genome shotgun (WGS) entry which is preliminary data.</text>
</comment>
<organism evidence="2 3">
    <name type="scientific">Arabis nemorensis</name>
    <dbReference type="NCBI Taxonomy" id="586526"/>
    <lineage>
        <taxon>Eukaryota</taxon>
        <taxon>Viridiplantae</taxon>
        <taxon>Streptophyta</taxon>
        <taxon>Embryophyta</taxon>
        <taxon>Tracheophyta</taxon>
        <taxon>Spermatophyta</taxon>
        <taxon>Magnoliopsida</taxon>
        <taxon>eudicotyledons</taxon>
        <taxon>Gunneridae</taxon>
        <taxon>Pentapetalae</taxon>
        <taxon>rosids</taxon>
        <taxon>malvids</taxon>
        <taxon>Brassicales</taxon>
        <taxon>Brassicaceae</taxon>
        <taxon>Arabideae</taxon>
        <taxon>Arabis</taxon>
    </lineage>
</organism>
<name>A0A565AY18_9BRAS</name>
<evidence type="ECO:0000313" key="2">
    <source>
        <dbReference type="EMBL" id="VVA94306.1"/>
    </source>
</evidence>
<keyword evidence="3" id="KW-1185">Reference proteome</keyword>
<sequence>MVQQARSERMSITIETDTCSDSVQEGSNKTGPAAVSDEQAVKAQAVKTNTDFKSTSDVQF</sequence>
<dbReference type="Proteomes" id="UP000489600">
    <property type="component" value="Unassembled WGS sequence"/>
</dbReference>
<feature type="compositionally biased region" description="Polar residues" evidence="1">
    <location>
        <begin position="13"/>
        <end position="30"/>
    </location>
</feature>
<gene>
    <name evidence="2" type="ORF">ANE_LOCUS4751</name>
</gene>
<protein>
    <submittedName>
        <fullName evidence="2">Uncharacterized protein</fullName>
    </submittedName>
</protein>
<evidence type="ECO:0000313" key="3">
    <source>
        <dbReference type="Proteomes" id="UP000489600"/>
    </source>
</evidence>
<dbReference type="EMBL" id="CABITT030000002">
    <property type="protein sequence ID" value="VVA94306.1"/>
    <property type="molecule type" value="Genomic_DNA"/>
</dbReference>
<proteinExistence type="predicted"/>